<dbReference type="InterPro" id="IPR008928">
    <property type="entry name" value="6-hairpin_glycosidase_sf"/>
</dbReference>
<dbReference type="Proteomes" id="UP000178943">
    <property type="component" value="Unassembled WGS sequence"/>
</dbReference>
<gene>
    <name evidence="1" type="ORF">A2Y62_03925</name>
</gene>
<evidence type="ECO:0000313" key="1">
    <source>
        <dbReference type="EMBL" id="OGF58663.1"/>
    </source>
</evidence>
<organism evidence="1 2">
    <name type="scientific">Candidatus Fischerbacteria bacterium RBG_13_37_8</name>
    <dbReference type="NCBI Taxonomy" id="1817863"/>
    <lineage>
        <taxon>Bacteria</taxon>
        <taxon>Candidatus Fischeribacteriota</taxon>
    </lineage>
</organism>
<dbReference type="SUPFAM" id="SSF49785">
    <property type="entry name" value="Galactose-binding domain-like"/>
    <property type="match status" value="1"/>
</dbReference>
<dbReference type="STRING" id="1817863.A2Y62_03925"/>
<dbReference type="EMBL" id="MFGW01000236">
    <property type="protein sequence ID" value="OGF58663.1"/>
    <property type="molecule type" value="Genomic_DNA"/>
</dbReference>
<sequence>MMLDQYHKSFNVYTDANAAGNHFVARGKFFGPGGEDDVPDMDEAYVEVQQYEGVNCIKASFLSMPYPYNNWGGWYFMNGVLQGDETQPSPNWGDYPDAGINLQRATRITFWAKGAQGGEQVEFFAFGVGKNPPMPYPDSANKLTLGYLTLKPDWTQYTIDLTGKDISYVLGGFGWATNAFKNSFSDITFYLDDIKFDKAKLHEPRFSISYKTKKSNQDFDMIMRNAAFTYDNSVALIAFLASGDLKRARLIADALVYAQKHDRYFEDNRIRNAYQGGDLILWPGWIPNGKINTARMPGWYDKCQEKWLEDEYQVSTATGNVAWAMLALIAFYEVAGENQYLDAVRDFGQWVESNCRDARGNGGYTGGFQGWEKPGQIKLMYKSTEHNIDLYSAFRKLYFITGEKKWYERALHARKFFLSMWDKNDGKFWIGTLDDGTTINKSVIPVDVQAWALLALGTESLKYIKALTYAENHLKVGNGFDFNQDCDGIWLEGTAQMAAAYYYVGQTEKGDLLVSFLRGMQDASGGFPAANKDGLTTGLDLPDGSPWLYYKRLHVGATAWFILAEKHINPF</sequence>
<dbReference type="SUPFAM" id="SSF48208">
    <property type="entry name" value="Six-hairpin glycosidases"/>
    <property type="match status" value="1"/>
</dbReference>
<dbReference type="Gene3D" id="2.60.120.430">
    <property type="entry name" value="Galactose-binding lectin"/>
    <property type="match status" value="1"/>
</dbReference>
<accession>A0A1F5V5G1</accession>
<comment type="caution">
    <text evidence="1">The sequence shown here is derived from an EMBL/GenBank/DDBJ whole genome shotgun (WGS) entry which is preliminary data.</text>
</comment>
<evidence type="ECO:0000313" key="2">
    <source>
        <dbReference type="Proteomes" id="UP000178943"/>
    </source>
</evidence>
<dbReference type="Gene3D" id="1.50.10.10">
    <property type="match status" value="1"/>
</dbReference>
<name>A0A1F5V5G1_9BACT</name>
<dbReference type="GO" id="GO:0005975">
    <property type="term" value="P:carbohydrate metabolic process"/>
    <property type="evidence" value="ECO:0007669"/>
    <property type="project" value="InterPro"/>
</dbReference>
<reference evidence="1 2" key="1">
    <citation type="journal article" date="2016" name="Nat. Commun.">
        <title>Thousands of microbial genomes shed light on interconnected biogeochemical processes in an aquifer system.</title>
        <authorList>
            <person name="Anantharaman K."/>
            <person name="Brown C.T."/>
            <person name="Hug L.A."/>
            <person name="Sharon I."/>
            <person name="Castelle C.J."/>
            <person name="Probst A.J."/>
            <person name="Thomas B.C."/>
            <person name="Singh A."/>
            <person name="Wilkins M.J."/>
            <person name="Karaoz U."/>
            <person name="Brodie E.L."/>
            <person name="Williams K.H."/>
            <person name="Hubbard S.S."/>
            <person name="Banfield J.F."/>
        </authorList>
    </citation>
    <scope>NUCLEOTIDE SEQUENCE [LARGE SCALE GENOMIC DNA]</scope>
</reference>
<dbReference type="InterPro" id="IPR012341">
    <property type="entry name" value="6hp_glycosidase-like_sf"/>
</dbReference>
<proteinExistence type="predicted"/>
<dbReference type="InterPro" id="IPR008979">
    <property type="entry name" value="Galactose-bd-like_sf"/>
</dbReference>
<protein>
    <submittedName>
        <fullName evidence="1">Uncharacterized protein</fullName>
    </submittedName>
</protein>
<dbReference type="AlphaFoldDB" id="A0A1F5V5G1"/>